<reference evidence="3" key="1">
    <citation type="journal article" date="2022" name="Microorganisms">
        <title>Two New Species of Filamentous Sulfur Bacteria of the Genus Thiothrix, Thiothrix winogradskyi sp. nov. and 'Candidatus Thiothrix sulfatifontis' sp. nov.</title>
        <authorList>
            <person name="Ravin N.V."/>
            <person name="Rossetti S."/>
            <person name="Beletsky A.V."/>
            <person name="Kadnikov V.V."/>
            <person name="Rudenko T.S."/>
            <person name="Smolyakov D.D."/>
            <person name="Moskvitina M.I."/>
            <person name="Gureeva M.V."/>
            <person name="Mardanov A.V."/>
            <person name="Grabovich M.Y."/>
        </authorList>
    </citation>
    <scope>NUCLEOTIDE SEQUENCE</scope>
    <source>
        <strain evidence="3">CT3</strain>
    </source>
</reference>
<dbReference type="Gene3D" id="3.90.1580.10">
    <property type="entry name" value="paralog of FGE (formylglycine-generating enzyme)"/>
    <property type="match status" value="1"/>
</dbReference>
<evidence type="ECO:0000313" key="4">
    <source>
        <dbReference type="Proteomes" id="UP001054801"/>
    </source>
</evidence>
<evidence type="ECO:0000313" key="3">
    <source>
        <dbReference type="EMBL" id="UJS24071.1"/>
    </source>
</evidence>
<dbReference type="Proteomes" id="UP001054801">
    <property type="component" value="Chromosome"/>
</dbReference>
<keyword evidence="4" id="KW-1185">Reference proteome</keyword>
<gene>
    <name evidence="3" type="ORF">L2Y54_19405</name>
</gene>
<accession>A0ABY3T001</accession>
<evidence type="ECO:0000256" key="1">
    <source>
        <dbReference type="SAM" id="Coils"/>
    </source>
</evidence>
<keyword evidence="1" id="KW-0175">Coiled coil</keyword>
<proteinExistence type="predicted"/>
<dbReference type="InterPro" id="IPR016187">
    <property type="entry name" value="CTDL_fold"/>
</dbReference>
<feature type="coiled-coil region" evidence="1">
    <location>
        <begin position="34"/>
        <end position="61"/>
    </location>
</feature>
<dbReference type="RefSeq" id="WP_236498344.1">
    <property type="nucleotide sequence ID" value="NZ_CP091244.1"/>
</dbReference>
<dbReference type="InterPro" id="IPR042095">
    <property type="entry name" value="SUMF_sf"/>
</dbReference>
<feature type="domain" description="Sulfatase-modifying factor enzyme-like" evidence="2">
    <location>
        <begin position="125"/>
        <end position="347"/>
    </location>
</feature>
<dbReference type="EMBL" id="CP091244">
    <property type="protein sequence ID" value="UJS24071.1"/>
    <property type="molecule type" value="Genomic_DNA"/>
</dbReference>
<dbReference type="SUPFAM" id="SSF56436">
    <property type="entry name" value="C-type lectin-like"/>
    <property type="match status" value="1"/>
</dbReference>
<protein>
    <submittedName>
        <fullName evidence="3">Formylglycine-generating enzyme family protein</fullName>
    </submittedName>
</protein>
<dbReference type="InterPro" id="IPR051043">
    <property type="entry name" value="Sulfatase_Mod_Factor_Kinase"/>
</dbReference>
<dbReference type="PANTHER" id="PTHR23150:SF19">
    <property type="entry name" value="FORMYLGLYCINE-GENERATING ENZYME"/>
    <property type="match status" value="1"/>
</dbReference>
<name>A0ABY3T001_9GAMM</name>
<organism evidence="3 4">
    <name type="scientific">Thiothrix winogradskyi</name>
    <dbReference type="NCBI Taxonomy" id="96472"/>
    <lineage>
        <taxon>Bacteria</taxon>
        <taxon>Pseudomonadati</taxon>
        <taxon>Pseudomonadota</taxon>
        <taxon>Gammaproteobacteria</taxon>
        <taxon>Thiotrichales</taxon>
        <taxon>Thiotrichaceae</taxon>
        <taxon>Thiothrix</taxon>
    </lineage>
</organism>
<dbReference type="Pfam" id="PF03781">
    <property type="entry name" value="FGE-sulfatase"/>
    <property type="match status" value="1"/>
</dbReference>
<evidence type="ECO:0000259" key="2">
    <source>
        <dbReference type="Pfam" id="PF03781"/>
    </source>
</evidence>
<dbReference type="PANTHER" id="PTHR23150">
    <property type="entry name" value="SULFATASE MODIFYING FACTOR 1, 2"/>
    <property type="match status" value="1"/>
</dbReference>
<sequence>MSFENALKNSTDSNSINTYLKFLADKSIKTDNYNADLSERLQLLSDEKSKMEKHNADLTEALRSNEDSYLKIEQAYWIISDELRLYKLAYLISLTPFSWSGNIEQDHFGDYVDLIFEDVINRFRWIPPGSFLMGSPTSEFGRDDDEIQHSVTLTEGFWMADTVCTQALWLAVMSSNPSVFSQNLENPVDSVSWGDVQIFLQRANNSDSGGVLRLPFEAEWEYACRAGTDTPFAFDAITPRSINYNGHHPYVDGVQGLYREETKSVKSLRANAWGLYQMHGNVWEWCQDWYDDYPSSSVSDPIGAESGTYHVLRGGSWFTPASLARSAQRHCDEETDERYSNYGFRLVLG</sequence>
<dbReference type="InterPro" id="IPR005532">
    <property type="entry name" value="SUMF_dom"/>
</dbReference>